<dbReference type="InterPro" id="IPR007419">
    <property type="entry name" value="BFD-like_2Fe2S-bd_dom"/>
</dbReference>
<dbReference type="Gene3D" id="1.10.10.1100">
    <property type="entry name" value="BFD-like [2Fe-2S]-binding domain"/>
    <property type="match status" value="1"/>
</dbReference>
<feature type="domain" description="BFD-like [2Fe-2S]-binding" evidence="1">
    <location>
        <begin position="10"/>
        <end position="61"/>
    </location>
</feature>
<dbReference type="InterPro" id="IPR041854">
    <property type="entry name" value="BFD-like_2Fe2S-bd_dom_sf"/>
</dbReference>
<evidence type="ECO:0000313" key="2">
    <source>
        <dbReference type="EMBL" id="MPM50930.1"/>
    </source>
</evidence>
<dbReference type="CDD" id="cd19946">
    <property type="entry name" value="GlpA-like_Fer2_BFD-like"/>
    <property type="match status" value="1"/>
</dbReference>
<dbReference type="InterPro" id="IPR052745">
    <property type="entry name" value="G3P_Oxidase/Oxidoreductase"/>
</dbReference>
<dbReference type="EMBL" id="VSSQ01013187">
    <property type="protein sequence ID" value="MPM50930.1"/>
    <property type="molecule type" value="Genomic_DNA"/>
</dbReference>
<dbReference type="Pfam" id="PF04324">
    <property type="entry name" value="Fer2_BFD"/>
    <property type="match status" value="1"/>
</dbReference>
<dbReference type="PANTHER" id="PTHR42720:SF1">
    <property type="entry name" value="GLYCEROL 3-PHOSPHATE OXIDASE"/>
    <property type="match status" value="1"/>
</dbReference>
<organism evidence="2">
    <name type="scientific">bioreactor metagenome</name>
    <dbReference type="NCBI Taxonomy" id="1076179"/>
    <lineage>
        <taxon>unclassified sequences</taxon>
        <taxon>metagenomes</taxon>
        <taxon>ecological metagenomes</taxon>
    </lineage>
</organism>
<comment type="caution">
    <text evidence="2">The sequence shown here is derived from an EMBL/GenBank/DDBJ whole genome shotgun (WGS) entry which is preliminary data.</text>
</comment>
<dbReference type="AlphaFoldDB" id="A0A645ACP8"/>
<proteinExistence type="predicted"/>
<accession>A0A645ACP8</accession>
<protein>
    <recommendedName>
        <fullName evidence="1">BFD-like [2Fe-2S]-binding domain-containing protein</fullName>
    </recommendedName>
</protein>
<name>A0A645ACP8_9ZZZZ</name>
<gene>
    <name evidence="2" type="ORF">SDC9_97676</name>
</gene>
<sequence length="107" mass="11890">MERDGMKTEIVCRCEEVTADEIMEAIRNGADSLEAVKKATRAGMGFCQGRTCKRLTARMLACYYNMPVDRFLPGSLRLPVTPIRLDLLAETEDVPFTAKEGAPCEKS</sequence>
<dbReference type="PANTHER" id="PTHR42720">
    <property type="entry name" value="GLYCEROL-3-PHOSPHATE DEHYDROGENASE"/>
    <property type="match status" value="1"/>
</dbReference>
<evidence type="ECO:0000259" key="1">
    <source>
        <dbReference type="Pfam" id="PF04324"/>
    </source>
</evidence>
<reference evidence="2" key="1">
    <citation type="submission" date="2019-08" db="EMBL/GenBank/DDBJ databases">
        <authorList>
            <person name="Kucharzyk K."/>
            <person name="Murdoch R.W."/>
            <person name="Higgins S."/>
            <person name="Loffler F."/>
        </authorList>
    </citation>
    <scope>NUCLEOTIDE SEQUENCE</scope>
</reference>